<name>A0A4S8KXE7_DENBC</name>
<protein>
    <submittedName>
        <fullName evidence="2">Uncharacterized protein</fullName>
    </submittedName>
</protein>
<dbReference type="Proteomes" id="UP000297245">
    <property type="component" value="Unassembled WGS sequence"/>
</dbReference>
<proteinExistence type="predicted"/>
<dbReference type="AlphaFoldDB" id="A0A4S8KXE7"/>
<organism evidence="2 3">
    <name type="scientific">Dendrothele bispora (strain CBS 962.96)</name>
    <dbReference type="NCBI Taxonomy" id="1314807"/>
    <lineage>
        <taxon>Eukaryota</taxon>
        <taxon>Fungi</taxon>
        <taxon>Dikarya</taxon>
        <taxon>Basidiomycota</taxon>
        <taxon>Agaricomycotina</taxon>
        <taxon>Agaricomycetes</taxon>
        <taxon>Agaricomycetidae</taxon>
        <taxon>Agaricales</taxon>
        <taxon>Agaricales incertae sedis</taxon>
        <taxon>Dendrothele</taxon>
    </lineage>
</organism>
<feature type="transmembrane region" description="Helical" evidence="1">
    <location>
        <begin position="6"/>
        <end position="27"/>
    </location>
</feature>
<sequence length="78" mass="9198">MTTFVWQLVTLFTDVIELLFLFLLLVCECFTKNNSEHVLMIHPRTYICPCTTFLQDVNIEIATVWSTNYSLHTSFNIY</sequence>
<evidence type="ECO:0000313" key="3">
    <source>
        <dbReference type="Proteomes" id="UP000297245"/>
    </source>
</evidence>
<evidence type="ECO:0000256" key="1">
    <source>
        <dbReference type="SAM" id="Phobius"/>
    </source>
</evidence>
<gene>
    <name evidence="2" type="ORF">K435DRAFT_496769</name>
</gene>
<reference evidence="2 3" key="1">
    <citation type="journal article" date="2019" name="Nat. Ecol. Evol.">
        <title>Megaphylogeny resolves global patterns of mushroom evolution.</title>
        <authorList>
            <person name="Varga T."/>
            <person name="Krizsan K."/>
            <person name="Foldi C."/>
            <person name="Dima B."/>
            <person name="Sanchez-Garcia M."/>
            <person name="Sanchez-Ramirez S."/>
            <person name="Szollosi G.J."/>
            <person name="Szarkandi J.G."/>
            <person name="Papp V."/>
            <person name="Albert L."/>
            <person name="Andreopoulos W."/>
            <person name="Angelini C."/>
            <person name="Antonin V."/>
            <person name="Barry K.W."/>
            <person name="Bougher N.L."/>
            <person name="Buchanan P."/>
            <person name="Buyck B."/>
            <person name="Bense V."/>
            <person name="Catcheside P."/>
            <person name="Chovatia M."/>
            <person name="Cooper J."/>
            <person name="Damon W."/>
            <person name="Desjardin D."/>
            <person name="Finy P."/>
            <person name="Geml J."/>
            <person name="Haridas S."/>
            <person name="Hughes K."/>
            <person name="Justo A."/>
            <person name="Karasinski D."/>
            <person name="Kautmanova I."/>
            <person name="Kiss B."/>
            <person name="Kocsube S."/>
            <person name="Kotiranta H."/>
            <person name="LaButti K.M."/>
            <person name="Lechner B.E."/>
            <person name="Liimatainen K."/>
            <person name="Lipzen A."/>
            <person name="Lukacs Z."/>
            <person name="Mihaltcheva S."/>
            <person name="Morgado L.N."/>
            <person name="Niskanen T."/>
            <person name="Noordeloos M.E."/>
            <person name="Ohm R.A."/>
            <person name="Ortiz-Santana B."/>
            <person name="Ovrebo C."/>
            <person name="Racz N."/>
            <person name="Riley R."/>
            <person name="Savchenko A."/>
            <person name="Shiryaev A."/>
            <person name="Soop K."/>
            <person name="Spirin V."/>
            <person name="Szebenyi C."/>
            <person name="Tomsovsky M."/>
            <person name="Tulloss R.E."/>
            <person name="Uehling J."/>
            <person name="Grigoriev I.V."/>
            <person name="Vagvolgyi C."/>
            <person name="Papp T."/>
            <person name="Martin F.M."/>
            <person name="Miettinen O."/>
            <person name="Hibbett D.S."/>
            <person name="Nagy L.G."/>
        </authorList>
    </citation>
    <scope>NUCLEOTIDE SEQUENCE [LARGE SCALE GENOMIC DNA]</scope>
    <source>
        <strain evidence="2 3">CBS 962.96</strain>
    </source>
</reference>
<keyword evidence="1" id="KW-1133">Transmembrane helix</keyword>
<dbReference type="EMBL" id="ML179895">
    <property type="protein sequence ID" value="THU80523.1"/>
    <property type="molecule type" value="Genomic_DNA"/>
</dbReference>
<keyword evidence="3" id="KW-1185">Reference proteome</keyword>
<accession>A0A4S8KXE7</accession>
<evidence type="ECO:0000313" key="2">
    <source>
        <dbReference type="EMBL" id="THU80523.1"/>
    </source>
</evidence>
<keyword evidence="1" id="KW-0472">Membrane</keyword>
<keyword evidence="1" id="KW-0812">Transmembrane</keyword>